<reference evidence="1" key="1">
    <citation type="submission" date="2022-03" db="EMBL/GenBank/DDBJ databases">
        <authorList>
            <person name="Martin C."/>
        </authorList>
    </citation>
    <scope>NUCLEOTIDE SEQUENCE</scope>
</reference>
<dbReference type="Proteomes" id="UP000749559">
    <property type="component" value="Unassembled WGS sequence"/>
</dbReference>
<gene>
    <name evidence="1" type="ORF">OFUS_LOCUS14021</name>
</gene>
<organism evidence="1 2">
    <name type="scientific">Owenia fusiformis</name>
    <name type="common">Polychaete worm</name>
    <dbReference type="NCBI Taxonomy" id="6347"/>
    <lineage>
        <taxon>Eukaryota</taxon>
        <taxon>Metazoa</taxon>
        <taxon>Spiralia</taxon>
        <taxon>Lophotrochozoa</taxon>
        <taxon>Annelida</taxon>
        <taxon>Polychaeta</taxon>
        <taxon>Sedentaria</taxon>
        <taxon>Canalipalpata</taxon>
        <taxon>Sabellida</taxon>
        <taxon>Oweniida</taxon>
        <taxon>Oweniidae</taxon>
        <taxon>Owenia</taxon>
    </lineage>
</organism>
<comment type="caution">
    <text evidence="1">The sequence shown here is derived from an EMBL/GenBank/DDBJ whole genome shotgun (WGS) entry which is preliminary data.</text>
</comment>
<dbReference type="PANTHER" id="PTHR35936">
    <property type="entry name" value="MEMBRANE-BOUND LYTIC MUREIN TRANSGLYCOSYLASE F"/>
    <property type="match status" value="1"/>
</dbReference>
<proteinExistence type="predicted"/>
<dbReference type="EMBL" id="CAIIXF020000007">
    <property type="protein sequence ID" value="CAH1788507.1"/>
    <property type="molecule type" value="Genomic_DNA"/>
</dbReference>
<dbReference type="AlphaFoldDB" id="A0A8S4P545"/>
<dbReference type="Gene3D" id="3.40.190.10">
    <property type="entry name" value="Periplasmic binding protein-like II"/>
    <property type="match status" value="1"/>
</dbReference>
<name>A0A8S4P545_OWEFU</name>
<dbReference type="OrthoDB" id="10620210at2759"/>
<evidence type="ECO:0000313" key="2">
    <source>
        <dbReference type="Proteomes" id="UP000749559"/>
    </source>
</evidence>
<evidence type="ECO:0000313" key="1">
    <source>
        <dbReference type="EMBL" id="CAH1788507.1"/>
    </source>
</evidence>
<accession>A0A8S4P545</accession>
<evidence type="ECO:0008006" key="3">
    <source>
        <dbReference type="Google" id="ProtNLM"/>
    </source>
</evidence>
<sequence length="324" mass="36915">VYYDGGYINSLQHFYPLSPYDHQYTRRRRLFQQKETLRTKMYLPVIVALLLTGVFAELCPDNDSPFKLNLDLPLPMREKTWLLAVDGDWFPYSYLSNQTGQALGLVQELVYEACTRCNMRCKTIYLANDGKTCWDPVGPPPLHSEGLFNRHFDGCLGWGATLFRENVLKFSAPFLEPKRGRFYTRTTSDIKSLSDLVPGKKVGFVDGHYLDVYCGRAILKSQGNSQLAGADILKYPTSFTDVLQKLKVTKELDVAFLPEYQEGTEDLLVLGGVHNCTTSGLGIMHRKDVDFSWFGKCLAEVERVGRYKVLCDRYNSQRCLRVAP</sequence>
<feature type="non-terminal residue" evidence="1">
    <location>
        <position position="324"/>
    </location>
</feature>
<protein>
    <recommendedName>
        <fullName evidence="3">Solute-binding protein family 3/N-terminal domain-containing protein</fullName>
    </recommendedName>
</protein>
<dbReference type="SUPFAM" id="SSF53850">
    <property type="entry name" value="Periplasmic binding protein-like II"/>
    <property type="match status" value="1"/>
</dbReference>
<dbReference type="PANTHER" id="PTHR35936:SF19">
    <property type="entry name" value="AMINO-ACID-BINDING PROTEIN YXEM-RELATED"/>
    <property type="match status" value="1"/>
</dbReference>
<keyword evidence="2" id="KW-1185">Reference proteome</keyword>